<gene>
    <name evidence="1" type="ORF">I542_0966</name>
</gene>
<proteinExistence type="predicted"/>
<dbReference type="AlphaFoldDB" id="A0A829QE85"/>
<dbReference type="Proteomes" id="UP000021210">
    <property type="component" value="Unassembled WGS sequence"/>
</dbReference>
<evidence type="ECO:0000313" key="2">
    <source>
        <dbReference type="Proteomes" id="UP000021210"/>
    </source>
</evidence>
<reference evidence="1 2" key="1">
    <citation type="submission" date="2013-12" db="EMBL/GenBank/DDBJ databases">
        <authorList>
            <person name="Zelazny A."/>
            <person name="Olivier K."/>
            <person name="Holland S."/>
            <person name="Lenaerts A."/>
            <person name="Ordway D."/>
            <person name="DeGroote M.A."/>
            <person name="Parker T."/>
            <person name="Sizemore C."/>
            <person name="Tallon L.J."/>
            <person name="Sadzewicz L.K."/>
            <person name="Sengamalay N."/>
            <person name="Fraser C.M."/>
            <person name="Hine E."/>
            <person name="Shefchek K.A."/>
            <person name="Das S.P."/>
            <person name="Tettelin H."/>
        </authorList>
    </citation>
    <scope>NUCLEOTIDE SEQUENCE [LARGE SCALE GENOMIC DNA]</scope>
    <source>
        <strain evidence="1 2">1948</strain>
    </source>
</reference>
<name>A0A829QE85_9MYCO</name>
<accession>A0A829QE85</accession>
<comment type="caution">
    <text evidence="1">The sequence shown here is derived from an EMBL/GenBank/DDBJ whole genome shotgun (WGS) entry which is preliminary data.</text>
</comment>
<evidence type="ECO:0000313" key="1">
    <source>
        <dbReference type="EMBL" id="EUA60830.1"/>
    </source>
</evidence>
<protein>
    <submittedName>
        <fullName evidence="1">Uncharacterized protein</fullName>
    </submittedName>
</protein>
<organism evidence="1 2">
    <name type="scientific">Mycobacteroides abscessus 1948</name>
    <dbReference type="NCBI Taxonomy" id="1299323"/>
    <lineage>
        <taxon>Bacteria</taxon>
        <taxon>Bacillati</taxon>
        <taxon>Actinomycetota</taxon>
        <taxon>Actinomycetes</taxon>
        <taxon>Mycobacteriales</taxon>
        <taxon>Mycobacteriaceae</taxon>
        <taxon>Mycobacteroides</taxon>
        <taxon>Mycobacteroides abscessus</taxon>
    </lineage>
</organism>
<sequence>MILETTGAAYEITENLLPGILDALSDDPLHELESPGNRGIEIFRKFNGPALVIPAAHSGVGPVPCRRWR</sequence>
<dbReference type="EMBL" id="JAOH01000002">
    <property type="protein sequence ID" value="EUA60830.1"/>
    <property type="molecule type" value="Genomic_DNA"/>
</dbReference>